<evidence type="ECO:0000256" key="6">
    <source>
        <dbReference type="SAM" id="MobiDB-lite"/>
    </source>
</evidence>
<dbReference type="InterPro" id="IPR013946">
    <property type="entry name" value="NCA2-like"/>
</dbReference>
<comment type="caution">
    <text evidence="7">The sequence shown here is derived from an EMBL/GenBank/DDBJ whole genome shotgun (WGS) entry which is preliminary data.</text>
</comment>
<sequence length="293" mass="33373">MDSPPENESVQPNIAKSLVSFYSNYLYNRFLTFFPTLMNSTNNFLSKISNIYGSTKRRRRKTGLPLPLPPATTTVSSDQPSVTTSEGHRIFEALEDIMGDTLQNLHNIQKNLRFWQSRAEGSNAQKAYFMLCERGPYAFFNGTIQLIHDYLSEGSGMRHVYCSASSHISERISVLTSLRYFLATFLAEIYMEVDRVGENLVKDLERSLPSFLVAINDLFMKLEASIGHFHANCQSGSSVDESYSFPLIFAKLPEVNQEGSQWTDCEIRDAINLIYQNLHRLDSYLIYACFQTS</sequence>
<evidence type="ECO:0000256" key="2">
    <source>
        <dbReference type="ARBA" id="ARBA00022692"/>
    </source>
</evidence>
<keyword evidence="2" id="KW-0812">Transmembrane</keyword>
<dbReference type="PANTHER" id="PTHR28234:SF1">
    <property type="entry name" value="NUCLEAR CONTROL OF ATPASE PROTEIN 2"/>
    <property type="match status" value="1"/>
</dbReference>
<feature type="region of interest" description="Disordered" evidence="6">
    <location>
        <begin position="56"/>
        <end position="83"/>
    </location>
</feature>
<dbReference type="EMBL" id="JBFOLJ010000005">
    <property type="protein sequence ID" value="KAL2535971.1"/>
    <property type="molecule type" value="Genomic_DNA"/>
</dbReference>
<evidence type="ECO:0000256" key="3">
    <source>
        <dbReference type="ARBA" id="ARBA00022989"/>
    </source>
</evidence>
<dbReference type="AlphaFoldDB" id="A0ABD1VFF2"/>
<evidence type="ECO:0000313" key="8">
    <source>
        <dbReference type="Proteomes" id="UP001604277"/>
    </source>
</evidence>
<keyword evidence="8" id="KW-1185">Reference proteome</keyword>
<evidence type="ECO:0000313" key="7">
    <source>
        <dbReference type="EMBL" id="KAL2535971.1"/>
    </source>
</evidence>
<dbReference type="GO" id="GO:0031966">
    <property type="term" value="C:mitochondrial membrane"/>
    <property type="evidence" value="ECO:0007669"/>
    <property type="project" value="UniProtKB-SubCell"/>
</dbReference>
<proteinExistence type="predicted"/>
<gene>
    <name evidence="7" type="ORF">Fot_17362</name>
</gene>
<evidence type="ECO:0000256" key="1">
    <source>
        <dbReference type="ARBA" id="ARBA00004225"/>
    </source>
</evidence>
<accession>A0ABD1VFF2</accession>
<keyword evidence="5" id="KW-0472">Membrane</keyword>
<reference evidence="8" key="1">
    <citation type="submission" date="2024-07" db="EMBL/GenBank/DDBJ databases">
        <title>Two chromosome-level genome assemblies of Korean endemic species Abeliophyllum distichum and Forsythia ovata (Oleaceae).</title>
        <authorList>
            <person name="Jang H."/>
        </authorList>
    </citation>
    <scope>NUCLEOTIDE SEQUENCE [LARGE SCALE GENOMIC DNA]</scope>
</reference>
<dbReference type="PANTHER" id="PTHR28234">
    <property type="entry name" value="NUCLEAR CONTROL OF ATPASE PROTEIN 2"/>
    <property type="match status" value="1"/>
</dbReference>
<keyword evidence="4" id="KW-0496">Mitochondrion</keyword>
<dbReference type="Proteomes" id="UP001604277">
    <property type="component" value="Unassembled WGS sequence"/>
</dbReference>
<protein>
    <submittedName>
        <fullName evidence="7">Dgd1 suppressor 1</fullName>
    </submittedName>
</protein>
<name>A0ABD1VFF2_9LAMI</name>
<evidence type="ECO:0000256" key="5">
    <source>
        <dbReference type="ARBA" id="ARBA00023136"/>
    </source>
</evidence>
<organism evidence="7 8">
    <name type="scientific">Forsythia ovata</name>
    <dbReference type="NCBI Taxonomy" id="205694"/>
    <lineage>
        <taxon>Eukaryota</taxon>
        <taxon>Viridiplantae</taxon>
        <taxon>Streptophyta</taxon>
        <taxon>Embryophyta</taxon>
        <taxon>Tracheophyta</taxon>
        <taxon>Spermatophyta</taxon>
        <taxon>Magnoliopsida</taxon>
        <taxon>eudicotyledons</taxon>
        <taxon>Gunneridae</taxon>
        <taxon>Pentapetalae</taxon>
        <taxon>asterids</taxon>
        <taxon>lamiids</taxon>
        <taxon>Lamiales</taxon>
        <taxon>Oleaceae</taxon>
        <taxon>Forsythieae</taxon>
        <taxon>Forsythia</taxon>
    </lineage>
</organism>
<evidence type="ECO:0000256" key="4">
    <source>
        <dbReference type="ARBA" id="ARBA00023128"/>
    </source>
</evidence>
<keyword evidence="3" id="KW-1133">Transmembrane helix</keyword>
<comment type="subcellular location">
    <subcellularLocation>
        <location evidence="1">Mitochondrion membrane</location>
        <topology evidence="1">Multi-pass membrane protein</topology>
    </subcellularLocation>
</comment>